<reference evidence="1" key="1">
    <citation type="journal article" date="2015" name="Genome Biol. Evol.">
        <title>Organellar Genomes of White Spruce (Picea glauca): Assembly and Annotation.</title>
        <authorList>
            <person name="Jackman S.D."/>
            <person name="Warren R.L."/>
            <person name="Gibb E.A."/>
            <person name="Vandervalk B.P."/>
            <person name="Mohamadi H."/>
            <person name="Chu J."/>
            <person name="Raymond A."/>
            <person name="Pleasance S."/>
            <person name="Coope R."/>
            <person name="Wildung M.R."/>
            <person name="Ritland C.E."/>
            <person name="Bousquet J."/>
            <person name="Jones S.J."/>
            <person name="Bohlmann J."/>
            <person name="Birol I."/>
        </authorList>
    </citation>
    <scope>NUCLEOTIDE SEQUENCE [LARGE SCALE GENOMIC DNA]</scope>
    <source>
        <tissue evidence="1">Flushing bud</tissue>
    </source>
</reference>
<proteinExistence type="predicted"/>
<name>A0A101M292_PICGL</name>
<evidence type="ECO:0000313" key="1">
    <source>
        <dbReference type="EMBL" id="KUM49584.1"/>
    </source>
</evidence>
<sequence>MDLLFYKHPRSAAQVVGRNDTAFYLYLYRNTSAEAEVKFTTEEMKAERTTNATAGINCMDTSWQRYGQVSSAYRRFALAMNKENKSFYLFIDGDTGIQKFF</sequence>
<protein>
    <submittedName>
        <fullName evidence="1">Uncharacterized protein</fullName>
    </submittedName>
</protein>
<accession>A0A101M292</accession>
<dbReference type="AlphaFoldDB" id="A0A101M292"/>
<geneLocation type="mitochondrion" evidence="1"/>
<gene>
    <name evidence="1" type="ORF">ABT39_MTgene2809</name>
</gene>
<dbReference type="EMBL" id="LKAM01000002">
    <property type="protein sequence ID" value="KUM49584.1"/>
    <property type="molecule type" value="Genomic_DNA"/>
</dbReference>
<keyword evidence="1" id="KW-0496">Mitochondrion</keyword>
<comment type="caution">
    <text evidence="1">The sequence shown here is derived from an EMBL/GenBank/DDBJ whole genome shotgun (WGS) entry which is preliminary data.</text>
</comment>
<organism evidence="1">
    <name type="scientific">Picea glauca</name>
    <name type="common">White spruce</name>
    <name type="synonym">Pinus glauca</name>
    <dbReference type="NCBI Taxonomy" id="3330"/>
    <lineage>
        <taxon>Eukaryota</taxon>
        <taxon>Viridiplantae</taxon>
        <taxon>Streptophyta</taxon>
        <taxon>Embryophyta</taxon>
        <taxon>Tracheophyta</taxon>
        <taxon>Spermatophyta</taxon>
        <taxon>Pinopsida</taxon>
        <taxon>Pinidae</taxon>
        <taxon>Conifers I</taxon>
        <taxon>Pinales</taxon>
        <taxon>Pinaceae</taxon>
        <taxon>Picea</taxon>
    </lineage>
</organism>